<feature type="domain" description="Fumarylacetoacetase-like C-terminal" evidence="3">
    <location>
        <begin position="73"/>
        <end position="276"/>
    </location>
</feature>
<sequence length="283" mass="30472">MRTATIDDRLHILVDAGAIDVHTTSGGRFAPDPDAAFEHWDRLRDWADTLDPARAVPVDRARVGAPVRRPRQVFAVGANYRDHAAEAGFEVPESPVVFGKFPSCLTGPYDPVTLTGTTVDWEVELVVVVGRFARSVAAEDGWAYVAGLTVGQDLSERTVQFDGPIPQLSLAKSCPGFGPLGPALVTPDEFADPDDLRLGCSIEDTTLQDGRTRDMVFPVPELIARLSAHCTLLPGDLIFTGTPAGVGAVRRPPRFLRPGETLVSHVEGIGELRNPMVAPPIRP</sequence>
<proteinExistence type="inferred from homology"/>
<dbReference type="GO" id="GO:0016787">
    <property type="term" value="F:hydrolase activity"/>
    <property type="evidence" value="ECO:0007669"/>
    <property type="project" value="UniProtKB-KW"/>
</dbReference>
<dbReference type="AlphaFoldDB" id="A0A401Z079"/>
<dbReference type="PANTHER" id="PTHR42796">
    <property type="entry name" value="FUMARYLACETOACETATE HYDROLASE DOMAIN-CONTAINING PROTEIN 2A-RELATED"/>
    <property type="match status" value="1"/>
</dbReference>
<dbReference type="SUPFAM" id="SSF56529">
    <property type="entry name" value="FAH"/>
    <property type="match status" value="1"/>
</dbReference>
<comment type="similarity">
    <text evidence="1">Belongs to the FAH family.</text>
</comment>
<evidence type="ECO:0000313" key="4">
    <source>
        <dbReference type="EMBL" id="GCE00257.1"/>
    </source>
</evidence>
<keyword evidence="2" id="KW-0479">Metal-binding</keyword>
<keyword evidence="5" id="KW-1185">Reference proteome</keyword>
<name>A0A401Z079_9ACTN</name>
<dbReference type="InterPro" id="IPR051121">
    <property type="entry name" value="FAH"/>
</dbReference>
<comment type="caution">
    <text evidence="4">The sequence shown here is derived from an EMBL/GenBank/DDBJ whole genome shotgun (WGS) entry which is preliminary data.</text>
</comment>
<accession>A0A401Z079</accession>
<protein>
    <submittedName>
        <fullName evidence="4">Fumarylacetoacetate hydrolase</fullName>
    </submittedName>
</protein>
<keyword evidence="4" id="KW-0378">Hydrolase</keyword>
<dbReference type="GO" id="GO:0046872">
    <property type="term" value="F:metal ion binding"/>
    <property type="evidence" value="ECO:0007669"/>
    <property type="project" value="UniProtKB-KW"/>
</dbReference>
<dbReference type="Proteomes" id="UP000286931">
    <property type="component" value="Unassembled WGS sequence"/>
</dbReference>
<organism evidence="4 5">
    <name type="scientific">Embleya hyalina</name>
    <dbReference type="NCBI Taxonomy" id="516124"/>
    <lineage>
        <taxon>Bacteria</taxon>
        <taxon>Bacillati</taxon>
        <taxon>Actinomycetota</taxon>
        <taxon>Actinomycetes</taxon>
        <taxon>Kitasatosporales</taxon>
        <taxon>Streptomycetaceae</taxon>
        <taxon>Embleya</taxon>
    </lineage>
</organism>
<reference evidence="4 5" key="1">
    <citation type="submission" date="2018-12" db="EMBL/GenBank/DDBJ databases">
        <title>Draft genome sequence of Embleya hyalina NBRC 13850T.</title>
        <authorList>
            <person name="Komaki H."/>
            <person name="Hosoyama A."/>
            <person name="Kimura A."/>
            <person name="Ichikawa N."/>
            <person name="Tamura T."/>
        </authorList>
    </citation>
    <scope>NUCLEOTIDE SEQUENCE [LARGE SCALE GENOMIC DNA]</scope>
    <source>
        <strain evidence="4 5">NBRC 13850</strain>
    </source>
</reference>
<dbReference type="InterPro" id="IPR011234">
    <property type="entry name" value="Fumarylacetoacetase-like_C"/>
</dbReference>
<evidence type="ECO:0000313" key="5">
    <source>
        <dbReference type="Proteomes" id="UP000286931"/>
    </source>
</evidence>
<dbReference type="RefSeq" id="WP_126641993.1">
    <property type="nucleotide sequence ID" value="NZ_BIFH01000038.1"/>
</dbReference>
<dbReference type="InterPro" id="IPR036663">
    <property type="entry name" value="Fumarylacetoacetase_C_sf"/>
</dbReference>
<evidence type="ECO:0000256" key="1">
    <source>
        <dbReference type="ARBA" id="ARBA00010211"/>
    </source>
</evidence>
<evidence type="ECO:0000259" key="3">
    <source>
        <dbReference type="Pfam" id="PF01557"/>
    </source>
</evidence>
<dbReference type="PANTHER" id="PTHR42796:SF4">
    <property type="entry name" value="FUMARYLACETOACETATE HYDROLASE DOMAIN-CONTAINING PROTEIN 2A"/>
    <property type="match status" value="1"/>
</dbReference>
<dbReference type="GO" id="GO:0044281">
    <property type="term" value="P:small molecule metabolic process"/>
    <property type="evidence" value="ECO:0007669"/>
    <property type="project" value="UniProtKB-ARBA"/>
</dbReference>
<dbReference type="OrthoDB" id="2273115at2"/>
<gene>
    <name evidence="4" type="ORF">EHYA_07982</name>
</gene>
<dbReference type="Gene3D" id="3.90.850.10">
    <property type="entry name" value="Fumarylacetoacetase-like, C-terminal domain"/>
    <property type="match status" value="1"/>
</dbReference>
<evidence type="ECO:0000256" key="2">
    <source>
        <dbReference type="ARBA" id="ARBA00022723"/>
    </source>
</evidence>
<dbReference type="Pfam" id="PF01557">
    <property type="entry name" value="FAA_hydrolase"/>
    <property type="match status" value="1"/>
</dbReference>
<dbReference type="EMBL" id="BIFH01000038">
    <property type="protein sequence ID" value="GCE00257.1"/>
    <property type="molecule type" value="Genomic_DNA"/>
</dbReference>